<dbReference type="PROSITE" id="PS00101">
    <property type="entry name" value="HEXAPEP_TRANSFERASES"/>
    <property type="match status" value="1"/>
</dbReference>
<accession>A0A6N4SPE5</accession>
<dbReference type="InterPro" id="IPR018357">
    <property type="entry name" value="Hexapep_transf_CS"/>
</dbReference>
<dbReference type="InterPro" id="IPR051159">
    <property type="entry name" value="Hexapeptide_acetyltransf"/>
</dbReference>
<dbReference type="CDD" id="cd04647">
    <property type="entry name" value="LbH_MAT_like"/>
    <property type="match status" value="1"/>
</dbReference>
<dbReference type="Gene3D" id="2.160.10.10">
    <property type="entry name" value="Hexapeptide repeat proteins"/>
    <property type="match status" value="1"/>
</dbReference>
<dbReference type="RefSeq" id="WP_011584279.1">
    <property type="nucleotide sequence ID" value="NC_008255.1"/>
</dbReference>
<evidence type="ECO:0000313" key="5">
    <source>
        <dbReference type="EMBL" id="ABG58164.1"/>
    </source>
</evidence>
<keyword evidence="4" id="KW-0012">Acyltransferase</keyword>
<dbReference type="GO" id="GO:0005829">
    <property type="term" value="C:cytosol"/>
    <property type="evidence" value="ECO:0007669"/>
    <property type="project" value="TreeGrafter"/>
</dbReference>
<sequence>MGILTKLYLKFEATMNAQRRLALKKRLKFCGDNVSIDPTSTIMVPGKMTIGHNSMISCYTTIYATFGVEIGNNSMISSNCGISSYGHKQHSLNRQADVAEDVNFSKPVIIGNNVWVGMNACILPGVCIGDNSIVGSGSVVTKNVPANEVWAGNPARFIKKLDL</sequence>
<keyword evidence="2" id="KW-0808">Transferase</keyword>
<evidence type="ECO:0000256" key="2">
    <source>
        <dbReference type="ARBA" id="ARBA00022679"/>
    </source>
</evidence>
<dbReference type="Pfam" id="PF00132">
    <property type="entry name" value="Hexapep"/>
    <property type="match status" value="1"/>
</dbReference>
<name>A0A6N4SPE5_CYTH3</name>
<keyword evidence="6" id="KW-1185">Reference proteome</keyword>
<gene>
    <name evidence="5" type="ordered locus">CHU_0883</name>
</gene>
<dbReference type="PANTHER" id="PTHR23416:SF23">
    <property type="entry name" value="ACETYLTRANSFERASE C18B11.09C-RELATED"/>
    <property type="match status" value="1"/>
</dbReference>
<comment type="similarity">
    <text evidence="1">Belongs to the transferase hexapeptide repeat family.</text>
</comment>
<dbReference type="InterPro" id="IPR001451">
    <property type="entry name" value="Hexapep"/>
</dbReference>
<dbReference type="PANTHER" id="PTHR23416">
    <property type="entry name" value="SIALIC ACID SYNTHASE-RELATED"/>
    <property type="match status" value="1"/>
</dbReference>
<dbReference type="InterPro" id="IPR011004">
    <property type="entry name" value="Trimer_LpxA-like_sf"/>
</dbReference>
<proteinExistence type="inferred from homology"/>
<evidence type="ECO:0000313" key="6">
    <source>
        <dbReference type="Proteomes" id="UP000001822"/>
    </source>
</evidence>
<reference evidence="5 6" key="1">
    <citation type="journal article" date="2007" name="Appl. Environ. Microbiol.">
        <title>Genome sequence of the cellulolytic gliding bacterium Cytophaga hutchinsonii.</title>
        <authorList>
            <person name="Xie G."/>
            <person name="Bruce D.C."/>
            <person name="Challacombe J.F."/>
            <person name="Chertkov O."/>
            <person name="Detter J.C."/>
            <person name="Gilna P."/>
            <person name="Han C.S."/>
            <person name="Lucas S."/>
            <person name="Misra M."/>
            <person name="Myers G.L."/>
            <person name="Richardson P."/>
            <person name="Tapia R."/>
            <person name="Thayer N."/>
            <person name="Thompson L.S."/>
            <person name="Brettin T.S."/>
            <person name="Henrissat B."/>
            <person name="Wilson D.B."/>
            <person name="McBride M.J."/>
        </authorList>
    </citation>
    <scope>NUCLEOTIDE SEQUENCE [LARGE SCALE GENOMIC DNA]</scope>
    <source>
        <strain evidence="6">ATCC 33406 / DSM 1761 / CIP 103989 / NBRC 15051 / NCIMB 9469 / D465</strain>
    </source>
</reference>
<dbReference type="EMBL" id="CP000383">
    <property type="protein sequence ID" value="ABG58164.1"/>
    <property type="molecule type" value="Genomic_DNA"/>
</dbReference>
<dbReference type="KEGG" id="chu:CHU_0883"/>
<keyword evidence="3" id="KW-0677">Repeat</keyword>
<dbReference type="Proteomes" id="UP000001822">
    <property type="component" value="Chromosome"/>
</dbReference>
<organism evidence="5 6">
    <name type="scientific">Cytophaga hutchinsonii (strain ATCC 33406 / DSM 1761 / CIP 103989 / NBRC 15051 / NCIMB 9469 / D465)</name>
    <dbReference type="NCBI Taxonomy" id="269798"/>
    <lineage>
        <taxon>Bacteria</taxon>
        <taxon>Pseudomonadati</taxon>
        <taxon>Bacteroidota</taxon>
        <taxon>Cytophagia</taxon>
        <taxon>Cytophagales</taxon>
        <taxon>Cytophagaceae</taxon>
        <taxon>Cytophaga</taxon>
    </lineage>
</organism>
<evidence type="ECO:0000256" key="4">
    <source>
        <dbReference type="ARBA" id="ARBA00023315"/>
    </source>
</evidence>
<dbReference type="GO" id="GO:0008374">
    <property type="term" value="F:O-acyltransferase activity"/>
    <property type="evidence" value="ECO:0007669"/>
    <property type="project" value="TreeGrafter"/>
</dbReference>
<evidence type="ECO:0000256" key="1">
    <source>
        <dbReference type="ARBA" id="ARBA00007274"/>
    </source>
</evidence>
<dbReference type="SUPFAM" id="SSF51161">
    <property type="entry name" value="Trimeric LpxA-like enzymes"/>
    <property type="match status" value="1"/>
</dbReference>
<evidence type="ECO:0000256" key="3">
    <source>
        <dbReference type="ARBA" id="ARBA00022737"/>
    </source>
</evidence>
<dbReference type="AlphaFoldDB" id="A0A6N4SPE5"/>
<protein>
    <submittedName>
        <fullName evidence="5">Acetyltransferase with multiple hexapeptide repeat domains</fullName>
    </submittedName>
</protein>
<dbReference type="OrthoDB" id="9812571at2"/>